<accession>A0A379SH50</accession>
<gene>
    <name evidence="1" type="ORF">NCTC7303_00209</name>
</gene>
<protein>
    <submittedName>
        <fullName evidence="1">Uncharacterized protein</fullName>
    </submittedName>
</protein>
<sequence>MANNSLVTSITHSNADVMTGKQKPYWVEFQLVDEQNEPVANMPWTVESTHPVSGPVEGFTYSGQSDADGLIRVDMPHGLELRLTLDGNQLATEMEKRALRVSRDAENDSVVRPEAEEKGYIWHYAVIGELCQSSPNLELRPGGNVTCIPLSCKKQHLGDLNSERMNLKSVM</sequence>
<proteinExistence type="predicted"/>
<reference evidence="1 2" key="1">
    <citation type="submission" date="2018-06" db="EMBL/GenBank/DDBJ databases">
        <authorList>
            <consortium name="Pathogen Informatics"/>
            <person name="Doyle S."/>
        </authorList>
    </citation>
    <scope>NUCLEOTIDE SEQUENCE [LARGE SCALE GENOMIC DNA]</scope>
    <source>
        <strain evidence="1 2">NCTC7303</strain>
    </source>
</reference>
<name>A0A379SH50_SALER</name>
<dbReference type="EMBL" id="UGXC01000002">
    <property type="protein sequence ID" value="SUG28091.1"/>
    <property type="molecule type" value="Genomic_DNA"/>
</dbReference>
<dbReference type="AlphaFoldDB" id="A0A379SH50"/>
<organism evidence="1 2">
    <name type="scientific">Salmonella enterica subsp. arizonae</name>
    <dbReference type="NCBI Taxonomy" id="59203"/>
    <lineage>
        <taxon>Bacteria</taxon>
        <taxon>Pseudomonadati</taxon>
        <taxon>Pseudomonadota</taxon>
        <taxon>Gammaproteobacteria</taxon>
        <taxon>Enterobacterales</taxon>
        <taxon>Enterobacteriaceae</taxon>
        <taxon>Salmonella</taxon>
    </lineage>
</organism>
<dbReference type="Proteomes" id="UP000255443">
    <property type="component" value="Unassembled WGS sequence"/>
</dbReference>
<evidence type="ECO:0000313" key="1">
    <source>
        <dbReference type="EMBL" id="SUG28091.1"/>
    </source>
</evidence>
<evidence type="ECO:0000313" key="2">
    <source>
        <dbReference type="Proteomes" id="UP000255443"/>
    </source>
</evidence>